<keyword evidence="2" id="KW-1185">Reference proteome</keyword>
<dbReference type="EMBL" id="CP036348">
    <property type="protein sequence ID" value="QDV69973.1"/>
    <property type="molecule type" value="Genomic_DNA"/>
</dbReference>
<evidence type="ECO:0000313" key="2">
    <source>
        <dbReference type="Proteomes" id="UP000315082"/>
    </source>
</evidence>
<reference evidence="1 2" key="1">
    <citation type="submission" date="2019-02" db="EMBL/GenBank/DDBJ databases">
        <title>Deep-cultivation of Planctomycetes and their phenomic and genomic characterization uncovers novel biology.</title>
        <authorList>
            <person name="Wiegand S."/>
            <person name="Jogler M."/>
            <person name="Boedeker C."/>
            <person name="Pinto D."/>
            <person name="Vollmers J."/>
            <person name="Rivas-Marin E."/>
            <person name="Kohn T."/>
            <person name="Peeters S.H."/>
            <person name="Heuer A."/>
            <person name="Rast P."/>
            <person name="Oberbeckmann S."/>
            <person name="Bunk B."/>
            <person name="Jeske O."/>
            <person name="Meyerdierks A."/>
            <person name="Storesund J.E."/>
            <person name="Kallscheuer N."/>
            <person name="Luecker S."/>
            <person name="Lage O.M."/>
            <person name="Pohl T."/>
            <person name="Merkel B.J."/>
            <person name="Hornburger P."/>
            <person name="Mueller R.-W."/>
            <person name="Bruemmer F."/>
            <person name="Labrenz M."/>
            <person name="Spormann A.M."/>
            <person name="Op den Camp H."/>
            <person name="Overmann J."/>
            <person name="Amann R."/>
            <person name="Jetten M.S.M."/>
            <person name="Mascher T."/>
            <person name="Medema M.H."/>
            <person name="Devos D.P."/>
            <person name="Kaster A.-K."/>
            <person name="Ovreas L."/>
            <person name="Rohde M."/>
            <person name="Galperin M.Y."/>
            <person name="Jogler C."/>
        </authorList>
    </citation>
    <scope>NUCLEOTIDE SEQUENCE [LARGE SCALE GENOMIC DNA]</scope>
    <source>
        <strain evidence="1 2">Poly24</strain>
    </source>
</reference>
<evidence type="ECO:0000313" key="1">
    <source>
        <dbReference type="EMBL" id="QDV69973.1"/>
    </source>
</evidence>
<sequence>MGESDTGGGVGQPFWNQGAACDFEGSIDRSNIAIRPSCSRDMRTFVFPRSELDTGRHRGCHFGEPKCAGSQIAPQ</sequence>
<dbReference type="KEGG" id="rcf:Poly24_36920"/>
<gene>
    <name evidence="1" type="ORF">Poly24_36920</name>
</gene>
<dbReference type="Proteomes" id="UP000315082">
    <property type="component" value="Chromosome"/>
</dbReference>
<name>A0A518JWQ0_9BACT</name>
<organism evidence="1 2">
    <name type="scientific">Rosistilla carotiformis</name>
    <dbReference type="NCBI Taxonomy" id="2528017"/>
    <lineage>
        <taxon>Bacteria</taxon>
        <taxon>Pseudomonadati</taxon>
        <taxon>Planctomycetota</taxon>
        <taxon>Planctomycetia</taxon>
        <taxon>Pirellulales</taxon>
        <taxon>Pirellulaceae</taxon>
        <taxon>Rosistilla</taxon>
    </lineage>
</organism>
<proteinExistence type="predicted"/>
<dbReference type="AlphaFoldDB" id="A0A518JWQ0"/>
<accession>A0A518JWQ0</accession>
<protein>
    <submittedName>
        <fullName evidence="1">Uncharacterized protein</fullName>
    </submittedName>
</protein>